<evidence type="ECO:0000256" key="7">
    <source>
        <dbReference type="ARBA" id="ARBA00022694"/>
    </source>
</evidence>
<dbReference type="Proteomes" id="UP001596022">
    <property type="component" value="Unassembled WGS sequence"/>
</dbReference>
<dbReference type="EC" id="2.7.7.87" evidence="3 13"/>
<dbReference type="Gene3D" id="3.90.870.10">
    <property type="entry name" value="DHBP synthase"/>
    <property type="match status" value="1"/>
</dbReference>
<dbReference type="InterPro" id="IPR050156">
    <property type="entry name" value="TC-AMP_synthase_SUA5"/>
</dbReference>
<evidence type="ECO:0000256" key="5">
    <source>
        <dbReference type="ARBA" id="ARBA00022490"/>
    </source>
</evidence>
<dbReference type="SUPFAM" id="SSF55821">
    <property type="entry name" value="YrdC/RibB"/>
    <property type="match status" value="1"/>
</dbReference>
<evidence type="ECO:0000256" key="2">
    <source>
        <dbReference type="ARBA" id="ARBA00007663"/>
    </source>
</evidence>
<evidence type="ECO:0000256" key="6">
    <source>
        <dbReference type="ARBA" id="ARBA00022679"/>
    </source>
</evidence>
<organism evidence="15 16">
    <name type="scientific">Camelliibacillus cellulosilyticus</name>
    <dbReference type="NCBI Taxonomy" id="2174486"/>
    <lineage>
        <taxon>Bacteria</taxon>
        <taxon>Bacillati</taxon>
        <taxon>Bacillota</taxon>
        <taxon>Bacilli</taxon>
        <taxon>Bacillales</taxon>
        <taxon>Sporolactobacillaceae</taxon>
        <taxon>Camelliibacillus</taxon>
    </lineage>
</organism>
<dbReference type="NCBIfam" id="TIGR00057">
    <property type="entry name" value="L-threonylcarbamoyladenylate synthase"/>
    <property type="match status" value="1"/>
</dbReference>
<gene>
    <name evidence="15" type="ORF">ACFO4N_14250</name>
</gene>
<evidence type="ECO:0000313" key="16">
    <source>
        <dbReference type="Proteomes" id="UP001596022"/>
    </source>
</evidence>
<dbReference type="InterPro" id="IPR006070">
    <property type="entry name" value="Sua5-like_dom"/>
</dbReference>
<dbReference type="Gene3D" id="3.40.50.11030">
    <property type="entry name" value="Threonylcarbamoyl-AMP synthase, C-terminal domain"/>
    <property type="match status" value="1"/>
</dbReference>
<dbReference type="InterPro" id="IPR017945">
    <property type="entry name" value="DHBP_synth_RibB-like_a/b_dom"/>
</dbReference>
<dbReference type="PANTHER" id="PTHR17490:SF16">
    <property type="entry name" value="THREONYLCARBAMOYL-AMP SYNTHASE"/>
    <property type="match status" value="1"/>
</dbReference>
<evidence type="ECO:0000259" key="14">
    <source>
        <dbReference type="PROSITE" id="PS51163"/>
    </source>
</evidence>
<comment type="catalytic activity">
    <reaction evidence="12 13">
        <text>L-threonine + hydrogencarbonate + ATP = L-threonylcarbamoyladenylate + diphosphate + H2O</text>
        <dbReference type="Rhea" id="RHEA:36407"/>
        <dbReference type="ChEBI" id="CHEBI:15377"/>
        <dbReference type="ChEBI" id="CHEBI:17544"/>
        <dbReference type="ChEBI" id="CHEBI:30616"/>
        <dbReference type="ChEBI" id="CHEBI:33019"/>
        <dbReference type="ChEBI" id="CHEBI:57926"/>
        <dbReference type="ChEBI" id="CHEBI:73682"/>
        <dbReference type="EC" id="2.7.7.87"/>
    </reaction>
</comment>
<protein>
    <recommendedName>
        <fullName evidence="4 13">Threonylcarbamoyl-AMP synthase</fullName>
        <shortName evidence="13">TC-AMP synthase</shortName>
        <ecNumber evidence="3 13">2.7.7.87</ecNumber>
    </recommendedName>
    <alternativeName>
        <fullName evidence="11 13">L-threonylcarbamoyladenylate synthase</fullName>
    </alternativeName>
</protein>
<dbReference type="PIRSF" id="PIRSF004930">
    <property type="entry name" value="Tln_factor_SUA5"/>
    <property type="match status" value="1"/>
</dbReference>
<dbReference type="Pfam" id="PF03481">
    <property type="entry name" value="Sua5_C"/>
    <property type="match status" value="1"/>
</dbReference>
<name>A0ABV9GT28_9BACL</name>
<evidence type="ECO:0000313" key="15">
    <source>
        <dbReference type="EMBL" id="MFC4619870.1"/>
    </source>
</evidence>
<dbReference type="EMBL" id="JBHSFW010000013">
    <property type="protein sequence ID" value="MFC4619870.1"/>
    <property type="molecule type" value="Genomic_DNA"/>
</dbReference>
<keyword evidence="8 13" id="KW-0548">Nucleotidyltransferase</keyword>
<evidence type="ECO:0000256" key="1">
    <source>
        <dbReference type="ARBA" id="ARBA00004496"/>
    </source>
</evidence>
<proteinExistence type="inferred from homology"/>
<keyword evidence="9 13" id="KW-0547">Nucleotide-binding</keyword>
<comment type="similarity">
    <text evidence="2 13">Belongs to the SUA5 family.</text>
</comment>
<dbReference type="Pfam" id="PF01300">
    <property type="entry name" value="Sua5_yciO_yrdC"/>
    <property type="match status" value="1"/>
</dbReference>
<dbReference type="GO" id="GO:0061710">
    <property type="term" value="F:L-threonylcarbamoyladenylate synthase"/>
    <property type="evidence" value="ECO:0007669"/>
    <property type="project" value="UniProtKB-EC"/>
</dbReference>
<evidence type="ECO:0000256" key="4">
    <source>
        <dbReference type="ARBA" id="ARBA00015492"/>
    </source>
</evidence>
<dbReference type="RefSeq" id="WP_376847030.1">
    <property type="nucleotide sequence ID" value="NZ_JBHSFW010000013.1"/>
</dbReference>
<dbReference type="InterPro" id="IPR005145">
    <property type="entry name" value="Sua5_C"/>
</dbReference>
<keyword evidence="5 13" id="KW-0963">Cytoplasm</keyword>
<evidence type="ECO:0000256" key="10">
    <source>
        <dbReference type="ARBA" id="ARBA00022840"/>
    </source>
</evidence>
<keyword evidence="16" id="KW-1185">Reference proteome</keyword>
<comment type="caution">
    <text evidence="15">The sequence shown here is derived from an EMBL/GenBank/DDBJ whole genome shotgun (WGS) entry which is preliminary data.</text>
</comment>
<dbReference type="InterPro" id="IPR010923">
    <property type="entry name" value="T(6)A37_SUA5"/>
</dbReference>
<dbReference type="PROSITE" id="PS51163">
    <property type="entry name" value="YRDC"/>
    <property type="match status" value="1"/>
</dbReference>
<sequence length="349" mass="37092">MDMVETVIWHVDNQAKDLERSSQIREAASRIAAGETVAFPTETVYGLGANALSDDAVSKIFEAKGRPSDNPLIAHIASESQLDDLVSEMPDSARQLMKTFWPGPLTLIFPKSSRVADRVTAGLDSVAVRMPDHPVAAALIKASGVPIAAPSANRSGKPSPTTAQHVMADLMGRIAGIIDGGETGIGVESTVVDTTTNPVTLLRPGGVTRQQIEGVLGEIQTVTAVSDENEKPKSPGMKYRHYAPEAPVFLVKGGAERIQAAIANSKASGKRVGVLTTEENRLLYKEADYVTVAGSRADLPTVAHGLFNALRSFNDKKIDVIYSEVFPKSGIGEAIMNRLQKAAGGRVLE</sequence>
<reference evidence="16" key="1">
    <citation type="journal article" date="2019" name="Int. J. Syst. Evol. Microbiol.">
        <title>The Global Catalogue of Microorganisms (GCM) 10K type strain sequencing project: providing services to taxonomists for standard genome sequencing and annotation.</title>
        <authorList>
            <consortium name="The Broad Institute Genomics Platform"/>
            <consortium name="The Broad Institute Genome Sequencing Center for Infectious Disease"/>
            <person name="Wu L."/>
            <person name="Ma J."/>
        </authorList>
    </citation>
    <scope>NUCLEOTIDE SEQUENCE [LARGE SCALE GENOMIC DNA]</scope>
    <source>
        <strain evidence="16">CGMCC 1.16306</strain>
    </source>
</reference>
<evidence type="ECO:0000256" key="11">
    <source>
        <dbReference type="ARBA" id="ARBA00029774"/>
    </source>
</evidence>
<evidence type="ECO:0000256" key="8">
    <source>
        <dbReference type="ARBA" id="ARBA00022695"/>
    </source>
</evidence>
<dbReference type="InterPro" id="IPR038385">
    <property type="entry name" value="Sua5/YwlC_C"/>
</dbReference>
<evidence type="ECO:0000256" key="3">
    <source>
        <dbReference type="ARBA" id="ARBA00012584"/>
    </source>
</evidence>
<evidence type="ECO:0000256" key="12">
    <source>
        <dbReference type="ARBA" id="ARBA00048366"/>
    </source>
</evidence>
<keyword evidence="10 13" id="KW-0067">ATP-binding</keyword>
<keyword evidence="6 13" id="KW-0808">Transferase</keyword>
<dbReference type="PANTHER" id="PTHR17490">
    <property type="entry name" value="SUA5"/>
    <property type="match status" value="1"/>
</dbReference>
<comment type="function">
    <text evidence="13">Required for the formation of a threonylcarbamoyl group on adenosine at position 37 (t(6)A37) in tRNAs that read codons beginning with adenine.</text>
</comment>
<evidence type="ECO:0000256" key="13">
    <source>
        <dbReference type="PIRNR" id="PIRNR004930"/>
    </source>
</evidence>
<keyword evidence="7 13" id="KW-0819">tRNA processing</keyword>
<comment type="subcellular location">
    <subcellularLocation>
        <location evidence="1 13">Cytoplasm</location>
    </subcellularLocation>
</comment>
<evidence type="ECO:0000256" key="9">
    <source>
        <dbReference type="ARBA" id="ARBA00022741"/>
    </source>
</evidence>
<feature type="domain" description="YrdC-like" evidence="14">
    <location>
        <begin position="21"/>
        <end position="207"/>
    </location>
</feature>
<accession>A0ABV9GT28</accession>